<comment type="similarity">
    <text evidence="1">Belongs to the peptidase C1 family.</text>
</comment>
<dbReference type="Gene3D" id="3.90.70.10">
    <property type="entry name" value="Cysteine proteinases"/>
    <property type="match status" value="2"/>
</dbReference>
<dbReference type="GO" id="GO:0006508">
    <property type="term" value="P:proteolysis"/>
    <property type="evidence" value="ECO:0007669"/>
    <property type="project" value="InterPro"/>
</dbReference>
<protein>
    <recommendedName>
        <fullName evidence="2">Peptidase C1A papain C-terminal domain-containing protein</fullName>
    </recommendedName>
</protein>
<feature type="domain" description="Peptidase C1A papain C-terminal" evidence="2">
    <location>
        <begin position="299"/>
        <end position="628"/>
    </location>
</feature>
<accession>A0A7R9CSX7</accession>
<dbReference type="InterPro" id="IPR039417">
    <property type="entry name" value="Peptidase_C1A_papain-like"/>
</dbReference>
<organism evidence="3">
    <name type="scientific">Timema poppense</name>
    <name type="common">Walking stick</name>
    <dbReference type="NCBI Taxonomy" id="170557"/>
    <lineage>
        <taxon>Eukaryota</taxon>
        <taxon>Metazoa</taxon>
        <taxon>Ecdysozoa</taxon>
        <taxon>Arthropoda</taxon>
        <taxon>Hexapoda</taxon>
        <taxon>Insecta</taxon>
        <taxon>Pterygota</taxon>
        <taxon>Neoptera</taxon>
        <taxon>Polyneoptera</taxon>
        <taxon>Phasmatodea</taxon>
        <taxon>Timematodea</taxon>
        <taxon>Timematoidea</taxon>
        <taxon>Timematidae</taxon>
        <taxon>Timema</taxon>
    </lineage>
</organism>
<dbReference type="InterPro" id="IPR038765">
    <property type="entry name" value="Papain-like_cys_pep_sf"/>
</dbReference>
<reference evidence="3" key="1">
    <citation type="submission" date="2020-11" db="EMBL/GenBank/DDBJ databases">
        <authorList>
            <person name="Tran Van P."/>
        </authorList>
    </citation>
    <scope>NUCLEOTIDE SEQUENCE</scope>
</reference>
<dbReference type="SUPFAM" id="SSF54001">
    <property type="entry name" value="Cysteine proteinases"/>
    <property type="match status" value="1"/>
</dbReference>
<dbReference type="CDD" id="cd02248">
    <property type="entry name" value="Peptidase_C1A"/>
    <property type="match status" value="1"/>
</dbReference>
<proteinExistence type="inferred from homology"/>
<name>A0A7R9CSX7_TIMPO</name>
<dbReference type="PANTHER" id="PTHR12411">
    <property type="entry name" value="CYSTEINE PROTEASE FAMILY C1-RELATED"/>
    <property type="match status" value="1"/>
</dbReference>
<dbReference type="AlphaFoldDB" id="A0A7R9CSX7"/>
<dbReference type="InterPro" id="IPR000668">
    <property type="entry name" value="Peptidase_C1A_C"/>
</dbReference>
<evidence type="ECO:0000256" key="1">
    <source>
        <dbReference type="ARBA" id="ARBA00008455"/>
    </source>
</evidence>
<dbReference type="SMART" id="SM00645">
    <property type="entry name" value="Pept_C1"/>
    <property type="match status" value="1"/>
</dbReference>
<gene>
    <name evidence="3" type="ORF">TPSB3V08_LOCUS3329</name>
</gene>
<evidence type="ECO:0000259" key="2">
    <source>
        <dbReference type="SMART" id="SM00645"/>
    </source>
</evidence>
<dbReference type="InterPro" id="IPR013128">
    <property type="entry name" value="Peptidase_C1A"/>
</dbReference>
<dbReference type="GO" id="GO:0008234">
    <property type="term" value="F:cysteine-type peptidase activity"/>
    <property type="evidence" value="ECO:0007669"/>
    <property type="project" value="InterPro"/>
</dbReference>
<dbReference type="Pfam" id="PF00112">
    <property type="entry name" value="Peptidase_C1"/>
    <property type="match status" value="2"/>
</dbReference>
<dbReference type="EMBL" id="OD001444">
    <property type="protein sequence ID" value="CAD7401924.1"/>
    <property type="molecule type" value="Genomic_DNA"/>
</dbReference>
<evidence type="ECO:0000313" key="3">
    <source>
        <dbReference type="EMBL" id="CAD7401924.1"/>
    </source>
</evidence>
<sequence>MPTSNHFITDQASDVIVKRHVFHDNMDFIKSHNELHDRNEREFRVTRNKFAHMFTRPRFETRSPRPQQSSFNTTSVLANYATEAGISINSNVKEDTVLNESNSYREWSIPCLFSLWRSYKDKLMVSSDDNMRPLPLGTTGYSEIYIFLWIKNFIERVLLTRTPSTRKYVTAELTSHHGLWTTHLMDRKSVDGASHCKYSSPMASLVLTDSSQLTTGGFEKLPDQIIYPYAEPYDQQKHSVSEMCSRYTGLIVDEDTDPTYDEDMSILGSSETGTFSSSGTIDTAVSGTSDGAVSVDPSIPKSFDWREKGYETPVEVLEAQWLKVKNRSVGLSEQYLIDCSEQKCSGGTFKNVFEFIKQNWTVARSAYPYTALGTESCHEISRKIATLKSYKRIPAKNETAMMNAIANHGPIVCGVCASSQGFMLYHTGIFSLRHDVLALPRYLQLKAVCFLGPQVHSARDRMFSLSPGIFSLRHDILAGPRYIQLETGCFPCPQVYSARDRMFSLSPDIFSLRHDVLALPRYLQLKAVYSARDRMFSLSPGIFSSRQDVFLVSRYLQLETGIFSLKYDGENCTTINHAITLWGYVNDNNSSYFILKNSWGPAWGESGYMRLKMGENNCGVGDLCYYITVE</sequence>